<dbReference type="Proteomes" id="UP001444661">
    <property type="component" value="Unassembled WGS sequence"/>
</dbReference>
<evidence type="ECO:0000256" key="1">
    <source>
        <dbReference type="ARBA" id="ARBA00001946"/>
    </source>
</evidence>
<sequence length="386" mass="44446">MHFHKIEMNNPNKIRLPDLEALWKWPRQVSPHLAEVEEECLEWSASFSAFDAETHRLVHDKGKLKQVRSGCDIMHLFFMFDEYSDKSGPEEVWEQARIQMDAFANPHSPRPVGEWVGGEFTRQFWNRLPRDATPTFKRRFLATWLDYVESVAQQAELRSQSRIVDLATYFPIRRHTSGAPSTIAMYEMDLDIPDAVRRHKVIVEMETLAVDLIVIANVRYLLPLFPVSPFVLPTYTLAWHTDFTGYHVTIQMLTGTLQDVLSYNKEQAVGDDEHNLITIIMQQFGLGVQDALDYTGALSRIKMKRFYALYRRLPRWMGPVGLDVQKLVDGMAQCVSGVMHWSYESERYFGKRGMEIKASRTLSLLPKVCGDGDGTIGSVQINDDRL</sequence>
<dbReference type="Pfam" id="PF19086">
    <property type="entry name" value="Terpene_syn_C_2"/>
    <property type="match status" value="2"/>
</dbReference>
<evidence type="ECO:0000256" key="2">
    <source>
        <dbReference type="ARBA" id="ARBA00006333"/>
    </source>
</evidence>
<dbReference type="InterPro" id="IPR008949">
    <property type="entry name" value="Isoprenoid_synthase_dom_sf"/>
</dbReference>
<name>A0ABR1TA70_9PEZI</name>
<dbReference type="PANTHER" id="PTHR35201">
    <property type="entry name" value="TERPENE SYNTHASE"/>
    <property type="match status" value="1"/>
</dbReference>
<evidence type="ECO:0000256" key="3">
    <source>
        <dbReference type="ARBA" id="ARBA00022842"/>
    </source>
</evidence>
<reference evidence="5 6" key="1">
    <citation type="submission" date="2023-01" db="EMBL/GenBank/DDBJ databases">
        <title>Analysis of 21 Apiospora genomes using comparative genomics revels a genus with tremendous synthesis potential of carbohydrate active enzymes and secondary metabolites.</title>
        <authorList>
            <person name="Sorensen T."/>
        </authorList>
    </citation>
    <scope>NUCLEOTIDE SEQUENCE [LARGE SCALE GENOMIC DNA]</scope>
    <source>
        <strain evidence="5 6">CBS 33761</strain>
    </source>
</reference>
<dbReference type="InterPro" id="IPR034686">
    <property type="entry name" value="Terpene_cyclase-like_2"/>
</dbReference>
<comment type="caution">
    <text evidence="5">The sequence shown here is derived from an EMBL/GenBank/DDBJ whole genome shotgun (WGS) entry which is preliminary data.</text>
</comment>
<dbReference type="EMBL" id="JAQQWK010000004">
    <property type="protein sequence ID" value="KAK8043478.1"/>
    <property type="molecule type" value="Genomic_DNA"/>
</dbReference>
<evidence type="ECO:0000256" key="4">
    <source>
        <dbReference type="RuleBase" id="RU366034"/>
    </source>
</evidence>
<dbReference type="PANTHER" id="PTHR35201:SF4">
    <property type="entry name" value="BETA-PINACENE SYNTHASE-RELATED"/>
    <property type="match status" value="1"/>
</dbReference>
<keyword evidence="3 4" id="KW-0460">Magnesium</keyword>
<gene>
    <name evidence="5" type="ORF">PG993_005908</name>
</gene>
<comment type="similarity">
    <text evidence="2 4">Belongs to the terpene synthase family.</text>
</comment>
<organism evidence="5 6">
    <name type="scientific">Apiospora rasikravindrae</name>
    <dbReference type="NCBI Taxonomy" id="990691"/>
    <lineage>
        <taxon>Eukaryota</taxon>
        <taxon>Fungi</taxon>
        <taxon>Dikarya</taxon>
        <taxon>Ascomycota</taxon>
        <taxon>Pezizomycotina</taxon>
        <taxon>Sordariomycetes</taxon>
        <taxon>Xylariomycetidae</taxon>
        <taxon>Amphisphaeriales</taxon>
        <taxon>Apiosporaceae</taxon>
        <taxon>Apiospora</taxon>
    </lineage>
</organism>
<accession>A0ABR1TA70</accession>
<evidence type="ECO:0000313" key="5">
    <source>
        <dbReference type="EMBL" id="KAK8043478.1"/>
    </source>
</evidence>
<dbReference type="SUPFAM" id="SSF48576">
    <property type="entry name" value="Terpenoid synthases"/>
    <property type="match status" value="1"/>
</dbReference>
<dbReference type="EC" id="4.2.3.-" evidence="4"/>
<comment type="cofactor">
    <cofactor evidence="1 4">
        <name>Mg(2+)</name>
        <dbReference type="ChEBI" id="CHEBI:18420"/>
    </cofactor>
</comment>
<evidence type="ECO:0000313" key="6">
    <source>
        <dbReference type="Proteomes" id="UP001444661"/>
    </source>
</evidence>
<keyword evidence="4" id="KW-0456">Lyase</keyword>
<keyword evidence="4" id="KW-0479">Metal-binding</keyword>
<dbReference type="Gene3D" id="1.10.600.10">
    <property type="entry name" value="Farnesyl Diphosphate Synthase"/>
    <property type="match status" value="1"/>
</dbReference>
<keyword evidence="6" id="KW-1185">Reference proteome</keyword>
<proteinExistence type="inferred from homology"/>
<protein>
    <recommendedName>
        <fullName evidence="4">Terpene synthase</fullName>
        <ecNumber evidence="4">4.2.3.-</ecNumber>
    </recommendedName>
</protein>